<dbReference type="EMBL" id="JAODUO010000755">
    <property type="protein sequence ID" value="KAK2175040.1"/>
    <property type="molecule type" value="Genomic_DNA"/>
</dbReference>
<evidence type="ECO:0000313" key="2">
    <source>
        <dbReference type="EMBL" id="KAK2175040.1"/>
    </source>
</evidence>
<keyword evidence="3" id="KW-1185">Reference proteome</keyword>
<dbReference type="Proteomes" id="UP001209878">
    <property type="component" value="Unassembled WGS sequence"/>
</dbReference>
<evidence type="ECO:0000313" key="3">
    <source>
        <dbReference type="Proteomes" id="UP001209878"/>
    </source>
</evidence>
<dbReference type="AlphaFoldDB" id="A0AAD9KPH9"/>
<organism evidence="2 3">
    <name type="scientific">Ridgeia piscesae</name>
    <name type="common">Tubeworm</name>
    <dbReference type="NCBI Taxonomy" id="27915"/>
    <lineage>
        <taxon>Eukaryota</taxon>
        <taxon>Metazoa</taxon>
        <taxon>Spiralia</taxon>
        <taxon>Lophotrochozoa</taxon>
        <taxon>Annelida</taxon>
        <taxon>Polychaeta</taxon>
        <taxon>Sedentaria</taxon>
        <taxon>Canalipalpata</taxon>
        <taxon>Sabellida</taxon>
        <taxon>Siboglinidae</taxon>
        <taxon>Ridgeia</taxon>
    </lineage>
</organism>
<name>A0AAD9KPH9_RIDPI</name>
<feature type="compositionally biased region" description="Polar residues" evidence="1">
    <location>
        <begin position="14"/>
        <end position="29"/>
    </location>
</feature>
<comment type="caution">
    <text evidence="2">The sequence shown here is derived from an EMBL/GenBank/DDBJ whole genome shotgun (WGS) entry which is preliminary data.</text>
</comment>
<sequence length="38" mass="4422">MVSESNTNRRHLRISNTPDQIHYNNNTSKPGGHIQKIY</sequence>
<reference evidence="2" key="1">
    <citation type="journal article" date="2023" name="Mol. Biol. Evol.">
        <title>Third-Generation Sequencing Reveals the Adaptive Role of the Epigenome in Three Deep-Sea Polychaetes.</title>
        <authorList>
            <person name="Perez M."/>
            <person name="Aroh O."/>
            <person name="Sun Y."/>
            <person name="Lan Y."/>
            <person name="Juniper S.K."/>
            <person name="Young C.R."/>
            <person name="Angers B."/>
            <person name="Qian P.Y."/>
        </authorList>
    </citation>
    <scope>NUCLEOTIDE SEQUENCE</scope>
    <source>
        <strain evidence="2">R07B-5</strain>
    </source>
</reference>
<protein>
    <submittedName>
        <fullName evidence="2">Uncharacterized protein</fullName>
    </submittedName>
</protein>
<evidence type="ECO:0000256" key="1">
    <source>
        <dbReference type="SAM" id="MobiDB-lite"/>
    </source>
</evidence>
<gene>
    <name evidence="2" type="ORF">NP493_756g00043</name>
</gene>
<feature type="region of interest" description="Disordered" evidence="1">
    <location>
        <begin position="1"/>
        <end position="38"/>
    </location>
</feature>
<proteinExistence type="predicted"/>
<accession>A0AAD9KPH9</accession>